<keyword evidence="3" id="KW-1185">Reference proteome</keyword>
<organism evidence="2 3">
    <name type="scientific">Diplogelasinospora grovesii</name>
    <dbReference type="NCBI Taxonomy" id="303347"/>
    <lineage>
        <taxon>Eukaryota</taxon>
        <taxon>Fungi</taxon>
        <taxon>Dikarya</taxon>
        <taxon>Ascomycota</taxon>
        <taxon>Pezizomycotina</taxon>
        <taxon>Sordariomycetes</taxon>
        <taxon>Sordariomycetidae</taxon>
        <taxon>Sordariales</taxon>
        <taxon>Diplogelasinosporaceae</taxon>
        <taxon>Diplogelasinospora</taxon>
    </lineage>
</organism>
<dbReference type="InterPro" id="IPR036291">
    <property type="entry name" value="NAD(P)-bd_dom_sf"/>
</dbReference>
<dbReference type="Gene3D" id="3.40.50.720">
    <property type="entry name" value="NAD(P)-binding Rossmann-like Domain"/>
    <property type="match status" value="1"/>
</dbReference>
<dbReference type="SUPFAM" id="SSF51735">
    <property type="entry name" value="NAD(P)-binding Rossmann-fold domains"/>
    <property type="match status" value="1"/>
</dbReference>
<sequence>MGSKGRWNPPEDTKPSFKGRNVIVTGANSGVGFEASLKFVQLGADHVILAVRSIRKGEDAKARIETTTGRKDCVEVWPLDMMSYDSIKEFAARASKHLDHLDIALLNAGIQPAQHELSPYGWETALQVNALSTLLLSLLLLPKLKSSKTQSFTPVLELVSSSNHYMVSKVDSDPSGKQTLLEYNNNFSSFQAYGLSKLFLMYGLAGLVQQEGVGKDGQPNVFITSVCPGGTKSNIMRSYPWYTKPFFWIINNFVNKTTEQGARTYISGTTTGKAGHGRFWRDDIIEEPAPMLKGEQGAKLQKQVWAEIVDVLKKDVPEVQSLVR</sequence>
<dbReference type="PRINTS" id="PR00081">
    <property type="entry name" value="GDHRDH"/>
</dbReference>
<dbReference type="PANTHER" id="PTHR43157:SF22">
    <property type="entry name" value="SHORT-CHAIN DEHYDROGENASE_REDUCTASE PHMF"/>
    <property type="match status" value="1"/>
</dbReference>
<keyword evidence="1" id="KW-0560">Oxidoreductase</keyword>
<evidence type="ECO:0000313" key="3">
    <source>
        <dbReference type="Proteomes" id="UP001303473"/>
    </source>
</evidence>
<name>A0AAN6S3D6_9PEZI</name>
<dbReference type="Proteomes" id="UP001303473">
    <property type="component" value="Unassembled WGS sequence"/>
</dbReference>
<evidence type="ECO:0000313" key="2">
    <source>
        <dbReference type="EMBL" id="KAK3939617.1"/>
    </source>
</evidence>
<proteinExistence type="predicted"/>
<dbReference type="PANTHER" id="PTHR43157">
    <property type="entry name" value="PHOSPHATIDYLINOSITOL-GLYCAN BIOSYNTHESIS CLASS F PROTEIN-RELATED"/>
    <property type="match status" value="1"/>
</dbReference>
<evidence type="ECO:0008006" key="4">
    <source>
        <dbReference type="Google" id="ProtNLM"/>
    </source>
</evidence>
<dbReference type="AlphaFoldDB" id="A0AAN6S3D6"/>
<protein>
    <recommendedName>
        <fullName evidence="4">NAD(P)-binding protein</fullName>
    </recommendedName>
</protein>
<accession>A0AAN6S3D6</accession>
<dbReference type="EMBL" id="MU853808">
    <property type="protein sequence ID" value="KAK3939617.1"/>
    <property type="molecule type" value="Genomic_DNA"/>
</dbReference>
<evidence type="ECO:0000256" key="1">
    <source>
        <dbReference type="ARBA" id="ARBA00023002"/>
    </source>
</evidence>
<dbReference type="Pfam" id="PF00106">
    <property type="entry name" value="adh_short"/>
    <property type="match status" value="1"/>
</dbReference>
<comment type="caution">
    <text evidence="2">The sequence shown here is derived from an EMBL/GenBank/DDBJ whole genome shotgun (WGS) entry which is preliminary data.</text>
</comment>
<dbReference type="GO" id="GO:0016491">
    <property type="term" value="F:oxidoreductase activity"/>
    <property type="evidence" value="ECO:0007669"/>
    <property type="project" value="UniProtKB-KW"/>
</dbReference>
<reference evidence="3" key="1">
    <citation type="journal article" date="2023" name="Mol. Phylogenet. Evol.">
        <title>Genome-scale phylogeny and comparative genomics of the fungal order Sordariales.</title>
        <authorList>
            <person name="Hensen N."/>
            <person name="Bonometti L."/>
            <person name="Westerberg I."/>
            <person name="Brannstrom I.O."/>
            <person name="Guillou S."/>
            <person name="Cros-Aarteil S."/>
            <person name="Calhoun S."/>
            <person name="Haridas S."/>
            <person name="Kuo A."/>
            <person name="Mondo S."/>
            <person name="Pangilinan J."/>
            <person name="Riley R."/>
            <person name="LaButti K."/>
            <person name="Andreopoulos B."/>
            <person name="Lipzen A."/>
            <person name="Chen C."/>
            <person name="Yan M."/>
            <person name="Daum C."/>
            <person name="Ng V."/>
            <person name="Clum A."/>
            <person name="Steindorff A."/>
            <person name="Ohm R.A."/>
            <person name="Martin F."/>
            <person name="Silar P."/>
            <person name="Natvig D.O."/>
            <person name="Lalanne C."/>
            <person name="Gautier V."/>
            <person name="Ament-Velasquez S.L."/>
            <person name="Kruys A."/>
            <person name="Hutchinson M.I."/>
            <person name="Powell A.J."/>
            <person name="Barry K."/>
            <person name="Miller A.N."/>
            <person name="Grigoriev I.V."/>
            <person name="Debuchy R."/>
            <person name="Gladieux P."/>
            <person name="Hiltunen Thoren M."/>
            <person name="Johannesson H."/>
        </authorList>
    </citation>
    <scope>NUCLEOTIDE SEQUENCE [LARGE SCALE GENOMIC DNA]</scope>
    <source>
        <strain evidence="3">CBS 340.73</strain>
    </source>
</reference>
<gene>
    <name evidence="2" type="ORF">QBC46DRAFT_315443</name>
</gene>
<dbReference type="InterPro" id="IPR002347">
    <property type="entry name" value="SDR_fam"/>
</dbReference>